<accession>A0A655BNP8</accession>
<evidence type="ECO:0000313" key="2">
    <source>
        <dbReference type="Proteomes" id="UP000039541"/>
    </source>
</evidence>
<name>A0A655BNP8_SALET</name>
<protein>
    <submittedName>
        <fullName evidence="1">Uncharacterized protein</fullName>
    </submittedName>
</protein>
<proteinExistence type="predicted"/>
<organism evidence="1 2">
    <name type="scientific">Salmonella enterica subsp. enterica serovar Bovismorbificans</name>
    <dbReference type="NCBI Taxonomy" id="58097"/>
    <lineage>
        <taxon>Bacteria</taxon>
        <taxon>Pseudomonadati</taxon>
        <taxon>Pseudomonadota</taxon>
        <taxon>Gammaproteobacteria</taxon>
        <taxon>Enterobacterales</taxon>
        <taxon>Enterobacteriaceae</taxon>
        <taxon>Salmonella</taxon>
    </lineage>
</organism>
<dbReference type="AlphaFoldDB" id="A0A655BNP8"/>
<sequence length="76" mass="8758">MESFLRGGNKKVFGPTNRRTRQIATLLDNRVQHLTIMRGDVFDIAHVFIAPFNLEGTYACIDQRAEVSRLVVIFHR</sequence>
<reference evidence="1 2" key="1">
    <citation type="submission" date="2015-03" db="EMBL/GenBank/DDBJ databases">
        <authorList>
            <consortium name="Pathogen Informatics"/>
        </authorList>
    </citation>
    <scope>NUCLEOTIDE SEQUENCE [LARGE SCALE GENOMIC DNA]</scope>
    <source>
        <strain evidence="1 2">3476</strain>
    </source>
</reference>
<dbReference type="Proteomes" id="UP000039541">
    <property type="component" value="Unassembled WGS sequence"/>
</dbReference>
<evidence type="ECO:0000313" key="1">
    <source>
        <dbReference type="EMBL" id="CNT62816.1"/>
    </source>
</evidence>
<dbReference type="EMBL" id="CQPC01000003">
    <property type="protein sequence ID" value="CNT62816.1"/>
    <property type="molecule type" value="Genomic_DNA"/>
</dbReference>
<gene>
    <name evidence="1" type="ORF">ERS008202_00398</name>
</gene>